<evidence type="ECO:0000313" key="1">
    <source>
        <dbReference type="Ensembl" id="ENSCPVP00000026438.1"/>
    </source>
</evidence>
<dbReference type="InterPro" id="IPR013106">
    <property type="entry name" value="Ig_V-set"/>
</dbReference>
<dbReference type="Gene3D" id="2.60.40.10">
    <property type="entry name" value="Immunoglobulins"/>
    <property type="match status" value="1"/>
</dbReference>
<dbReference type="Proteomes" id="UP000694382">
    <property type="component" value="Unassembled WGS sequence"/>
</dbReference>
<dbReference type="InterPro" id="IPR036179">
    <property type="entry name" value="Ig-like_dom_sf"/>
</dbReference>
<evidence type="ECO:0000313" key="2">
    <source>
        <dbReference type="Proteomes" id="UP000694382"/>
    </source>
</evidence>
<dbReference type="SMART" id="SM00406">
    <property type="entry name" value="IGv"/>
    <property type="match status" value="1"/>
</dbReference>
<reference evidence="1" key="2">
    <citation type="submission" date="2025-09" db="UniProtKB">
        <authorList>
            <consortium name="Ensembl"/>
        </authorList>
    </citation>
    <scope>IDENTIFICATION</scope>
</reference>
<reference evidence="1" key="1">
    <citation type="submission" date="2025-08" db="UniProtKB">
        <authorList>
            <consortium name="Ensembl"/>
        </authorList>
    </citation>
    <scope>IDENTIFICATION</scope>
</reference>
<dbReference type="Pfam" id="PF07686">
    <property type="entry name" value="V-set"/>
    <property type="match status" value="1"/>
</dbReference>
<dbReference type="InterPro" id="IPR007110">
    <property type="entry name" value="Ig-like_dom"/>
</dbReference>
<dbReference type="PROSITE" id="PS50835">
    <property type="entry name" value="IG_LIKE"/>
    <property type="match status" value="1"/>
</dbReference>
<name>A0A8U8BL12_GEOPR</name>
<proteinExistence type="predicted"/>
<dbReference type="Ensembl" id="ENSCPVT00000025044.1">
    <property type="protein sequence ID" value="ENSCPVP00000026438.1"/>
    <property type="gene ID" value="ENSCPVG00000017670.1"/>
</dbReference>
<organism evidence="1 2">
    <name type="scientific">Geospiza parvula</name>
    <name type="common">Small tree-finch</name>
    <name type="synonym">Camarhynchus parvulus</name>
    <dbReference type="NCBI Taxonomy" id="87175"/>
    <lineage>
        <taxon>Eukaryota</taxon>
        <taxon>Metazoa</taxon>
        <taxon>Chordata</taxon>
        <taxon>Craniata</taxon>
        <taxon>Vertebrata</taxon>
        <taxon>Euteleostomi</taxon>
        <taxon>Archelosauria</taxon>
        <taxon>Archosauria</taxon>
        <taxon>Dinosauria</taxon>
        <taxon>Saurischia</taxon>
        <taxon>Theropoda</taxon>
        <taxon>Coelurosauria</taxon>
        <taxon>Aves</taxon>
        <taxon>Neognathae</taxon>
        <taxon>Neoaves</taxon>
        <taxon>Telluraves</taxon>
        <taxon>Australaves</taxon>
        <taxon>Passeriformes</taxon>
        <taxon>Thraupidae</taxon>
        <taxon>Camarhynchus</taxon>
    </lineage>
</organism>
<protein>
    <submittedName>
        <fullName evidence="1">Uncharacterized protein</fullName>
    </submittedName>
</protein>
<accession>A0A8U8BL12</accession>
<keyword evidence="2" id="KW-1185">Reference proteome</keyword>
<sequence length="156" mass="16657">MGLKLCRYICACVAGLVGGDPLKEFFSEVLVKAGQQVVLPCHMEADDMSDSNMYWYCQGPRGSLEWIYEDNEDTSGGFQDYSKGILYSVRTTLQILAATPGDAAMYYCSSLGSADLVHLAWAPVQHGLISPLCLALAPSPFSSGTVSMALGSGDLA</sequence>
<dbReference type="SMART" id="SM00409">
    <property type="entry name" value="IG"/>
    <property type="match status" value="1"/>
</dbReference>
<dbReference type="CDD" id="cd00099">
    <property type="entry name" value="IgV"/>
    <property type="match status" value="1"/>
</dbReference>
<dbReference type="InterPro" id="IPR003599">
    <property type="entry name" value="Ig_sub"/>
</dbReference>
<dbReference type="InterPro" id="IPR013783">
    <property type="entry name" value="Ig-like_fold"/>
</dbReference>
<dbReference type="AlphaFoldDB" id="A0A8U8BL12"/>
<dbReference type="SUPFAM" id="SSF48726">
    <property type="entry name" value="Immunoglobulin"/>
    <property type="match status" value="1"/>
</dbReference>